<feature type="transmembrane region" description="Helical" evidence="2">
    <location>
        <begin position="12"/>
        <end position="32"/>
    </location>
</feature>
<sequence>MQLSKKTQRQASIAAVSGLVIIGAASLFFKTYPHLNPFSCQSKKADKPESSSEGEKDSTKEGTAVTTEESAVLVDYDKLSKEELAALLTEKNVDVPADASLNQVRDNEVDYDEPNDGAQDDEEDAEIEPENQVEEEEEDVEDAEEDQFDDDDDDDDEHDDHEEQEHERQSEEKPEDADEPERSLQTAETAEDAEIEE</sequence>
<comment type="caution">
    <text evidence="3">The sequence shown here is derived from an EMBL/GenBank/DDBJ whole genome shotgun (WGS) entry which is preliminary data.</text>
</comment>
<dbReference type="Proteomes" id="UP000186136">
    <property type="component" value="Unassembled WGS sequence"/>
</dbReference>
<dbReference type="EMBL" id="BDGI01000056">
    <property type="protein sequence ID" value="GAV28102.1"/>
    <property type="molecule type" value="Genomic_DNA"/>
</dbReference>
<feature type="compositionally biased region" description="Basic and acidic residues" evidence="1">
    <location>
        <begin position="161"/>
        <end position="172"/>
    </location>
</feature>
<proteinExistence type="predicted"/>
<name>A0A1Q2YEX0_9ASCO</name>
<feature type="compositionally biased region" description="Acidic residues" evidence="1">
    <location>
        <begin position="109"/>
        <end position="160"/>
    </location>
</feature>
<feature type="region of interest" description="Disordered" evidence="1">
    <location>
        <begin position="88"/>
        <end position="197"/>
    </location>
</feature>
<feature type="compositionally biased region" description="Basic and acidic residues" evidence="1">
    <location>
        <begin position="43"/>
        <end position="60"/>
    </location>
</feature>
<keyword evidence="4" id="KW-1185">Reference proteome</keyword>
<feature type="region of interest" description="Disordered" evidence="1">
    <location>
        <begin position="38"/>
        <end position="70"/>
    </location>
</feature>
<evidence type="ECO:0000313" key="4">
    <source>
        <dbReference type="Proteomes" id="UP000186136"/>
    </source>
</evidence>
<evidence type="ECO:0000256" key="2">
    <source>
        <dbReference type="SAM" id="Phobius"/>
    </source>
</evidence>
<keyword evidence="2" id="KW-0472">Membrane</keyword>
<evidence type="ECO:0000256" key="1">
    <source>
        <dbReference type="SAM" id="MobiDB-lite"/>
    </source>
</evidence>
<gene>
    <name evidence="3" type="ORF">PMKS-001570</name>
</gene>
<evidence type="ECO:0000313" key="3">
    <source>
        <dbReference type="EMBL" id="GAV28102.1"/>
    </source>
</evidence>
<organism evidence="3 4">
    <name type="scientific">Pichia membranifaciens</name>
    <dbReference type="NCBI Taxonomy" id="4926"/>
    <lineage>
        <taxon>Eukaryota</taxon>
        <taxon>Fungi</taxon>
        <taxon>Dikarya</taxon>
        <taxon>Ascomycota</taxon>
        <taxon>Saccharomycotina</taxon>
        <taxon>Pichiomycetes</taxon>
        <taxon>Pichiales</taxon>
        <taxon>Pichiaceae</taxon>
        <taxon>Pichia</taxon>
    </lineage>
</organism>
<protein>
    <submittedName>
        <fullName evidence="3">Uncharacterized protein</fullName>
    </submittedName>
</protein>
<keyword evidence="2" id="KW-0812">Transmembrane</keyword>
<dbReference type="AlphaFoldDB" id="A0A1Q2YEX0"/>
<accession>A0A1Q2YEX0</accession>
<dbReference type="OrthoDB" id="10453599at2759"/>
<keyword evidence="2" id="KW-1133">Transmembrane helix</keyword>
<reference evidence="3 4" key="1">
    <citation type="submission" date="2016-08" db="EMBL/GenBank/DDBJ databases">
        <title>Whole genome shotgun sequence of Pichia membranifaciens KS47-1.</title>
        <authorList>
            <person name="Konishi M."/>
            <person name="Ishida M."/>
            <person name="Arakawa T."/>
            <person name="Kato Y."/>
            <person name="Horiuchi J."/>
        </authorList>
    </citation>
    <scope>NUCLEOTIDE SEQUENCE [LARGE SCALE GENOMIC DNA]</scope>
    <source>
        <strain evidence="3 4">KS47-1</strain>
    </source>
</reference>